<evidence type="ECO:0000313" key="11">
    <source>
        <dbReference type="EMBL" id="TWI81418.1"/>
    </source>
</evidence>
<dbReference type="InterPro" id="IPR051786">
    <property type="entry name" value="ASN_synthetase/amidase"/>
</dbReference>
<evidence type="ECO:0000256" key="7">
    <source>
        <dbReference type="ARBA" id="ARBA00048741"/>
    </source>
</evidence>
<dbReference type="EC" id="6.3.5.4" evidence="3"/>
<comment type="caution">
    <text evidence="11">The sequence shown here is derived from an EMBL/GenBank/DDBJ whole genome shotgun (WGS) entry which is preliminary data.</text>
</comment>
<dbReference type="OrthoDB" id="9763290at2"/>
<comment type="similarity">
    <text evidence="2">Belongs to the asparagine synthetase family.</text>
</comment>
<dbReference type="CDD" id="cd00712">
    <property type="entry name" value="AsnB"/>
    <property type="match status" value="1"/>
</dbReference>
<dbReference type="SUPFAM" id="SSF56235">
    <property type="entry name" value="N-terminal nucleophile aminohydrolases (Ntn hydrolases)"/>
    <property type="match status" value="1"/>
</dbReference>
<evidence type="ECO:0000256" key="9">
    <source>
        <dbReference type="PIRSR" id="PIRSR001589-2"/>
    </source>
</evidence>
<dbReference type="NCBIfam" id="TIGR01536">
    <property type="entry name" value="asn_synth_AEB"/>
    <property type="match status" value="1"/>
</dbReference>
<reference evidence="11 12" key="1">
    <citation type="journal article" date="2015" name="Stand. Genomic Sci.">
        <title>Genomic Encyclopedia of Bacterial and Archaeal Type Strains, Phase III: the genomes of soil and plant-associated and newly described type strains.</title>
        <authorList>
            <person name="Whitman W.B."/>
            <person name="Woyke T."/>
            <person name="Klenk H.P."/>
            <person name="Zhou Y."/>
            <person name="Lilburn T.G."/>
            <person name="Beck B.J."/>
            <person name="De Vos P."/>
            <person name="Vandamme P."/>
            <person name="Eisen J.A."/>
            <person name="Garrity G."/>
            <person name="Hugenholtz P."/>
            <person name="Kyrpides N.C."/>
        </authorList>
    </citation>
    <scope>NUCLEOTIDE SEQUENCE [LARGE SCALE GENOMIC DNA]</scope>
    <source>
        <strain evidence="11 12">CGMCC 1.7271</strain>
    </source>
</reference>
<dbReference type="Gene3D" id="3.60.20.10">
    <property type="entry name" value="Glutamine Phosphoribosylpyrophosphate, subunit 1, domain 1"/>
    <property type="match status" value="1"/>
</dbReference>
<comment type="catalytic activity">
    <reaction evidence="7">
        <text>L-aspartate + L-glutamine + ATP + H2O = L-asparagine + L-glutamate + AMP + diphosphate + H(+)</text>
        <dbReference type="Rhea" id="RHEA:12228"/>
        <dbReference type="ChEBI" id="CHEBI:15377"/>
        <dbReference type="ChEBI" id="CHEBI:15378"/>
        <dbReference type="ChEBI" id="CHEBI:29985"/>
        <dbReference type="ChEBI" id="CHEBI:29991"/>
        <dbReference type="ChEBI" id="CHEBI:30616"/>
        <dbReference type="ChEBI" id="CHEBI:33019"/>
        <dbReference type="ChEBI" id="CHEBI:58048"/>
        <dbReference type="ChEBI" id="CHEBI:58359"/>
        <dbReference type="ChEBI" id="CHEBI:456215"/>
        <dbReference type="EC" id="6.3.5.4"/>
    </reaction>
</comment>
<keyword evidence="8" id="KW-0028">Amino-acid biosynthesis</keyword>
<sequence length="640" mass="73881">MCGIAGIIRFGTKKVERSEIKHLTDAIAHRGPNGEGCWIHQDGHIGLGHRRLSILDLSAQGAQPMHYADGLLTVVFNGEIFNFAELREELKLKGYFFQSDSDTEVLLAAYHAWGKDCLNRFNGFWAFALWDERIGELWIARDRFGIKPLYFYHEKDRQFVFGSETIQFKYLQGFERQADTACLSVAIQNPWMLEGTGKTIYSDILQVRPGHFLSIRSNGEVNETQWWDTSAHLTTVPEDYEEQVREFRELFEDAVRLRLRSDVSIGSALSGGLDSSAVYTTIHKLMRGQQDTYRLPADWQRAFVAVFPGTEQDERVYAEKVLAHTGGTGVFFDMMDTPHGLTDRLIQSVQDYDVVYSTPLMILDGVYGTMKANGVTVSMDGHGVDEMLYGYSYNVYEAFQYARQEKDEVYAADLLDTYMRMLPEPQRLQKEKEFRSPDESFLTRQIKRVRRKLQAAAQSEWWVDPALLQEFSSIPFQIPSSFKGSEAGLYQAFHYTALPTILRNFDLGAMRNGIEVRMPFLDYRLVSYVFSLPMKSKLGNGFTKRILRDAMKDVLPEEIRTRKLKTGFNAPLLSWYKGDLKQFIRDELHSAAFRNSPYWNGKNILDFAEKKYKQNNWTEPECFRVWPFINAHILFNYKST</sequence>
<keyword evidence="12" id="KW-1185">Reference proteome</keyword>
<keyword evidence="5 9" id="KW-0067">ATP-binding</keyword>
<feature type="domain" description="Glutamine amidotransferase type-2" evidence="10">
    <location>
        <begin position="2"/>
        <end position="218"/>
    </location>
</feature>
<keyword evidence="6 8" id="KW-0315">Glutamine amidotransferase</keyword>
<evidence type="ECO:0000256" key="8">
    <source>
        <dbReference type="PIRSR" id="PIRSR001589-1"/>
    </source>
</evidence>
<dbReference type="CDD" id="cd01991">
    <property type="entry name" value="Asn_synthase_B_C"/>
    <property type="match status" value="1"/>
</dbReference>
<protein>
    <recommendedName>
        <fullName evidence="3">asparagine synthase (glutamine-hydrolyzing)</fullName>
        <ecNumber evidence="3">6.3.5.4</ecNumber>
    </recommendedName>
</protein>
<dbReference type="EMBL" id="VLLE01000004">
    <property type="protein sequence ID" value="TWI81418.1"/>
    <property type="molecule type" value="Genomic_DNA"/>
</dbReference>
<feature type="binding site" evidence="9">
    <location>
        <position position="102"/>
    </location>
    <ligand>
        <name>L-glutamine</name>
        <dbReference type="ChEBI" id="CHEBI:58359"/>
    </ligand>
</feature>
<evidence type="ECO:0000259" key="10">
    <source>
        <dbReference type="PROSITE" id="PS51278"/>
    </source>
</evidence>
<dbReference type="InterPro" id="IPR006426">
    <property type="entry name" value="Asn_synth_AEB"/>
</dbReference>
<dbReference type="Gene3D" id="3.40.50.620">
    <property type="entry name" value="HUPs"/>
    <property type="match status" value="1"/>
</dbReference>
<dbReference type="InterPro" id="IPR001962">
    <property type="entry name" value="Asn_synthase"/>
</dbReference>
<dbReference type="Proteomes" id="UP000316167">
    <property type="component" value="Unassembled WGS sequence"/>
</dbReference>
<evidence type="ECO:0000256" key="4">
    <source>
        <dbReference type="ARBA" id="ARBA00022741"/>
    </source>
</evidence>
<dbReference type="InterPro" id="IPR017932">
    <property type="entry name" value="GATase_2_dom"/>
</dbReference>
<dbReference type="Pfam" id="PF00733">
    <property type="entry name" value="Asn_synthase"/>
    <property type="match status" value="1"/>
</dbReference>
<dbReference type="PANTHER" id="PTHR43284:SF1">
    <property type="entry name" value="ASPARAGINE SYNTHETASE"/>
    <property type="match status" value="1"/>
</dbReference>
<organism evidence="11 12">
    <name type="scientific">Lacibacter cauensis</name>
    <dbReference type="NCBI Taxonomy" id="510947"/>
    <lineage>
        <taxon>Bacteria</taxon>
        <taxon>Pseudomonadati</taxon>
        <taxon>Bacteroidota</taxon>
        <taxon>Chitinophagia</taxon>
        <taxon>Chitinophagales</taxon>
        <taxon>Chitinophagaceae</taxon>
        <taxon>Lacibacter</taxon>
    </lineage>
</organism>
<dbReference type="InterPro" id="IPR033738">
    <property type="entry name" value="AsnB_N"/>
</dbReference>
<dbReference type="RefSeq" id="WP_144886616.1">
    <property type="nucleotide sequence ID" value="NZ_VLLE01000004.1"/>
</dbReference>
<keyword evidence="4 9" id="KW-0547">Nucleotide-binding</keyword>
<feature type="active site" description="For GATase activity" evidence="8">
    <location>
        <position position="2"/>
    </location>
</feature>
<accession>A0A562SJT2</accession>
<dbReference type="GO" id="GO:0004066">
    <property type="term" value="F:asparagine synthase (glutamine-hydrolyzing) activity"/>
    <property type="evidence" value="ECO:0007669"/>
    <property type="project" value="UniProtKB-EC"/>
</dbReference>
<dbReference type="SUPFAM" id="SSF52402">
    <property type="entry name" value="Adenine nucleotide alpha hydrolases-like"/>
    <property type="match status" value="1"/>
</dbReference>
<dbReference type="AlphaFoldDB" id="A0A562SJT2"/>
<evidence type="ECO:0000256" key="6">
    <source>
        <dbReference type="ARBA" id="ARBA00022962"/>
    </source>
</evidence>
<comment type="pathway">
    <text evidence="1">Amino-acid biosynthesis; L-asparagine biosynthesis; L-asparagine from L-aspartate (L-Gln route): step 1/1.</text>
</comment>
<keyword evidence="8" id="KW-0061">Asparagine biosynthesis</keyword>
<evidence type="ECO:0000256" key="2">
    <source>
        <dbReference type="ARBA" id="ARBA00005752"/>
    </source>
</evidence>
<proteinExistence type="inferred from homology"/>
<gene>
    <name evidence="11" type="ORF">IQ13_2436</name>
</gene>
<dbReference type="InterPro" id="IPR014729">
    <property type="entry name" value="Rossmann-like_a/b/a_fold"/>
</dbReference>
<dbReference type="GO" id="GO:0006529">
    <property type="term" value="P:asparagine biosynthetic process"/>
    <property type="evidence" value="ECO:0007669"/>
    <property type="project" value="UniProtKB-KW"/>
</dbReference>
<evidence type="ECO:0000256" key="3">
    <source>
        <dbReference type="ARBA" id="ARBA00012737"/>
    </source>
</evidence>
<dbReference type="PANTHER" id="PTHR43284">
    <property type="entry name" value="ASPARAGINE SYNTHETASE (GLUTAMINE-HYDROLYZING)"/>
    <property type="match status" value="1"/>
</dbReference>
<name>A0A562SJT2_9BACT</name>
<evidence type="ECO:0000256" key="5">
    <source>
        <dbReference type="ARBA" id="ARBA00022840"/>
    </source>
</evidence>
<dbReference type="Pfam" id="PF13537">
    <property type="entry name" value="GATase_7"/>
    <property type="match status" value="1"/>
</dbReference>
<dbReference type="PROSITE" id="PS51278">
    <property type="entry name" value="GATASE_TYPE_2"/>
    <property type="match status" value="1"/>
</dbReference>
<evidence type="ECO:0000313" key="12">
    <source>
        <dbReference type="Proteomes" id="UP000316167"/>
    </source>
</evidence>
<dbReference type="GO" id="GO:0005524">
    <property type="term" value="F:ATP binding"/>
    <property type="evidence" value="ECO:0007669"/>
    <property type="project" value="UniProtKB-KW"/>
</dbReference>
<evidence type="ECO:0000256" key="1">
    <source>
        <dbReference type="ARBA" id="ARBA00005187"/>
    </source>
</evidence>
<dbReference type="PIRSF" id="PIRSF001589">
    <property type="entry name" value="Asn_synthetase_glu-h"/>
    <property type="match status" value="1"/>
</dbReference>
<dbReference type="InterPro" id="IPR029055">
    <property type="entry name" value="Ntn_hydrolases_N"/>
</dbReference>
<dbReference type="GO" id="GO:0005829">
    <property type="term" value="C:cytosol"/>
    <property type="evidence" value="ECO:0007669"/>
    <property type="project" value="TreeGrafter"/>
</dbReference>